<reference evidence="4" key="1">
    <citation type="journal article" date="2012" name="J. Bacteriol.">
        <title>Genome Sequence of Micromonospora lupini Lupac 08, Isolated from Root Nodules of Lupinus angustifolius.</title>
        <authorList>
            <person name="Alonso-Vega P."/>
            <person name="Normand P."/>
            <person name="Bacigalupe R."/>
            <person name="Pujic P."/>
            <person name="Lajus A."/>
            <person name="Vallenet D."/>
            <person name="Carro L."/>
            <person name="Coll P."/>
            <person name="Trujillo M.E."/>
        </authorList>
    </citation>
    <scope>NUCLEOTIDE SEQUENCE [LARGE SCALE GENOMIC DNA]</scope>
    <source>
        <strain evidence="4">Lupac 08</strain>
    </source>
</reference>
<dbReference type="STRING" id="1150864.MILUP08_41988"/>
<name>I0KZS2_9ACTN</name>
<dbReference type="GO" id="GO:0046872">
    <property type="term" value="F:metal ion binding"/>
    <property type="evidence" value="ECO:0007669"/>
    <property type="project" value="InterPro"/>
</dbReference>
<feature type="domain" description="tRNA wybutosine-synthesis" evidence="1">
    <location>
        <begin position="188"/>
        <end position="235"/>
    </location>
</feature>
<sequence length="269" mass="29397">MTEQQQPRVIADLAADGDDLDRLVSDLDAAAWALPTPAPGWTVAHQIAHLAATFRMAGLAAADPDQFVAMTGRLGADFNANVTAALSGYLAEEPTELLRRWRDERAWAEKSLGALPMNQLVPWLVRPLPAAVLAMAGMMELFAHGQDIADALGVRRTFTDRIGQIVGFAVRTWDFGYQARGLETPDVEFRFEITAPSGALWEFGPAESPERVTGPAEDFCLLVTRRRHRDDLAVRAQGEIATHWLEIAQAYRGPAGPGREPGQFADRAN</sequence>
<dbReference type="InterPro" id="IPR034660">
    <property type="entry name" value="DinB/YfiT-like"/>
</dbReference>
<dbReference type="Pfam" id="PF08608">
    <property type="entry name" value="Wyosine_form"/>
    <property type="match status" value="1"/>
</dbReference>
<evidence type="ECO:0000259" key="2">
    <source>
        <dbReference type="Pfam" id="PF11716"/>
    </source>
</evidence>
<dbReference type="Gene3D" id="1.20.120.450">
    <property type="entry name" value="dinb family like domain"/>
    <property type="match status" value="1"/>
</dbReference>
<organism evidence="3 4">
    <name type="scientific">Micromonospora lupini str. Lupac 08</name>
    <dbReference type="NCBI Taxonomy" id="1150864"/>
    <lineage>
        <taxon>Bacteria</taxon>
        <taxon>Bacillati</taxon>
        <taxon>Actinomycetota</taxon>
        <taxon>Actinomycetes</taxon>
        <taxon>Micromonosporales</taxon>
        <taxon>Micromonosporaceae</taxon>
        <taxon>Micromonospora</taxon>
    </lineage>
</organism>
<dbReference type="Proteomes" id="UP000003448">
    <property type="component" value="Unassembled WGS sequence"/>
</dbReference>
<dbReference type="NCBIfam" id="TIGR03084">
    <property type="entry name" value="TIGR03084 family metal-binding protein"/>
    <property type="match status" value="1"/>
</dbReference>
<dbReference type="EMBL" id="CAIE01000017">
    <property type="protein sequence ID" value="CCH17069.1"/>
    <property type="molecule type" value="Genomic_DNA"/>
</dbReference>
<dbReference type="OrthoDB" id="113180at2"/>
<dbReference type="RefSeq" id="WP_007457468.1">
    <property type="nucleotide sequence ID" value="NZ_HF570108.1"/>
</dbReference>
<feature type="domain" description="Mycothiol-dependent maleylpyruvate isomerase metal-binding" evidence="2">
    <location>
        <begin position="15"/>
        <end position="149"/>
    </location>
</feature>
<evidence type="ECO:0008006" key="5">
    <source>
        <dbReference type="Google" id="ProtNLM"/>
    </source>
</evidence>
<comment type="caution">
    <text evidence="3">The sequence shown here is derived from an EMBL/GenBank/DDBJ whole genome shotgun (WGS) entry which is preliminary data.</text>
</comment>
<accession>I0KZS2</accession>
<keyword evidence="4" id="KW-1185">Reference proteome</keyword>
<dbReference type="eggNOG" id="ENOG502Z7S3">
    <property type="taxonomic scope" value="Bacteria"/>
</dbReference>
<dbReference type="InterPro" id="IPR024344">
    <property type="entry name" value="MDMPI_metal-binding"/>
</dbReference>
<protein>
    <recommendedName>
        <fullName evidence="5">TIGR03084 family protein</fullName>
    </recommendedName>
</protein>
<evidence type="ECO:0000259" key="1">
    <source>
        <dbReference type="Pfam" id="PF08608"/>
    </source>
</evidence>
<proteinExistence type="predicted"/>
<dbReference type="InterPro" id="IPR017517">
    <property type="entry name" value="Maleyloyr_isom"/>
</dbReference>
<dbReference type="NCBIfam" id="TIGR03083">
    <property type="entry name" value="maleylpyruvate isomerase family mycothiol-dependent enzyme"/>
    <property type="match status" value="1"/>
</dbReference>
<dbReference type="Pfam" id="PF11716">
    <property type="entry name" value="MDMPI_N"/>
    <property type="match status" value="1"/>
</dbReference>
<dbReference type="SUPFAM" id="SSF109854">
    <property type="entry name" value="DinB/YfiT-like putative metalloenzymes"/>
    <property type="match status" value="1"/>
</dbReference>
<evidence type="ECO:0000313" key="4">
    <source>
        <dbReference type="Proteomes" id="UP000003448"/>
    </source>
</evidence>
<dbReference type="InterPro" id="IPR013917">
    <property type="entry name" value="tRNA_wybutosine-synth"/>
</dbReference>
<dbReference type="AlphaFoldDB" id="I0KZS2"/>
<evidence type="ECO:0000313" key="3">
    <source>
        <dbReference type="EMBL" id="CCH17069.1"/>
    </source>
</evidence>
<gene>
    <name evidence="3" type="ORF">MILUP08_41988</name>
</gene>
<dbReference type="InterPro" id="IPR017518">
    <property type="entry name" value="CHP03084"/>
</dbReference>